<dbReference type="Proteomes" id="UP001295684">
    <property type="component" value="Unassembled WGS sequence"/>
</dbReference>
<dbReference type="EMBL" id="CAMPGE010022721">
    <property type="protein sequence ID" value="CAI2380742.1"/>
    <property type="molecule type" value="Genomic_DNA"/>
</dbReference>
<sequence length="78" mass="8900">MTTTRSCFSQPPKMKPPNTIYTKPPRAKKLAGFITVDRTCVRRGYRMLLQEKSGKRSLESCVLVFLQGQPFSKIFNMG</sequence>
<evidence type="ECO:0000313" key="2">
    <source>
        <dbReference type="EMBL" id="CAI2380742.1"/>
    </source>
</evidence>
<organism evidence="2 3">
    <name type="scientific">Euplotes crassus</name>
    <dbReference type="NCBI Taxonomy" id="5936"/>
    <lineage>
        <taxon>Eukaryota</taxon>
        <taxon>Sar</taxon>
        <taxon>Alveolata</taxon>
        <taxon>Ciliophora</taxon>
        <taxon>Intramacronucleata</taxon>
        <taxon>Spirotrichea</taxon>
        <taxon>Hypotrichia</taxon>
        <taxon>Euplotida</taxon>
        <taxon>Euplotidae</taxon>
        <taxon>Moneuplotes</taxon>
    </lineage>
</organism>
<keyword evidence="3" id="KW-1185">Reference proteome</keyword>
<evidence type="ECO:0000256" key="1">
    <source>
        <dbReference type="SAM" id="MobiDB-lite"/>
    </source>
</evidence>
<proteinExistence type="predicted"/>
<accession>A0AAD1XXC4</accession>
<name>A0AAD1XXC4_EUPCR</name>
<protein>
    <submittedName>
        <fullName evidence="2">Uncharacterized protein</fullName>
    </submittedName>
</protein>
<reference evidence="2" key="1">
    <citation type="submission" date="2023-07" db="EMBL/GenBank/DDBJ databases">
        <authorList>
            <consortium name="AG Swart"/>
            <person name="Singh M."/>
            <person name="Singh A."/>
            <person name="Seah K."/>
            <person name="Emmerich C."/>
        </authorList>
    </citation>
    <scope>NUCLEOTIDE SEQUENCE</scope>
    <source>
        <strain evidence="2">DP1</strain>
    </source>
</reference>
<dbReference type="AlphaFoldDB" id="A0AAD1XXC4"/>
<gene>
    <name evidence="2" type="ORF">ECRASSUSDP1_LOCUS22182</name>
</gene>
<evidence type="ECO:0000313" key="3">
    <source>
        <dbReference type="Proteomes" id="UP001295684"/>
    </source>
</evidence>
<comment type="caution">
    <text evidence="2">The sequence shown here is derived from an EMBL/GenBank/DDBJ whole genome shotgun (WGS) entry which is preliminary data.</text>
</comment>
<feature type="region of interest" description="Disordered" evidence="1">
    <location>
        <begin position="1"/>
        <end position="22"/>
    </location>
</feature>